<dbReference type="InterPro" id="IPR011527">
    <property type="entry name" value="ABC1_TM_dom"/>
</dbReference>
<gene>
    <name evidence="8" type="ORF">MOTC310_17140</name>
</gene>
<comment type="subcellular location">
    <subcellularLocation>
        <location evidence="1">Cell membrane</location>
        <topology evidence="1">Multi-pass membrane protein</topology>
    </subcellularLocation>
</comment>
<keyword evidence="3 6" id="KW-1133">Transmembrane helix</keyword>
<accession>A0ABU7TQJ4</accession>
<comment type="caution">
    <text evidence="8">The sequence shown here is derived from an EMBL/GenBank/DDBJ whole genome shotgun (WGS) entry which is preliminary data.</text>
</comment>
<feature type="transmembrane region" description="Helical" evidence="6">
    <location>
        <begin position="348"/>
        <end position="369"/>
    </location>
</feature>
<evidence type="ECO:0000256" key="3">
    <source>
        <dbReference type="ARBA" id="ARBA00022989"/>
    </source>
</evidence>
<reference evidence="8 9" key="1">
    <citation type="journal article" date="2012" name="Genet. Mol. Biol.">
        <title>Analysis of 16S rRNA and mxaF genes revealing insights into Methylobacterium niche-specific plant association.</title>
        <authorList>
            <person name="Dourado M.N."/>
            <person name="Andreote F.D."/>
            <person name="Dini-Andreote F."/>
            <person name="Conti R."/>
            <person name="Araujo J.M."/>
            <person name="Araujo W.L."/>
        </authorList>
    </citation>
    <scope>NUCLEOTIDE SEQUENCE [LARGE SCALE GENOMIC DNA]</scope>
    <source>
        <strain evidence="8 9">TC3-10</strain>
    </source>
</reference>
<name>A0ABU7TQJ4_9HYPH</name>
<dbReference type="SUPFAM" id="SSF90123">
    <property type="entry name" value="ABC transporter transmembrane region"/>
    <property type="match status" value="2"/>
</dbReference>
<protein>
    <submittedName>
        <fullName evidence="8">Multidrug ABC transporter ATPase</fullName>
    </submittedName>
</protein>
<feature type="compositionally biased region" description="Gly residues" evidence="5">
    <location>
        <begin position="59"/>
        <end position="68"/>
    </location>
</feature>
<feature type="region of interest" description="Disordered" evidence="5">
    <location>
        <begin position="53"/>
        <end position="84"/>
    </location>
</feature>
<evidence type="ECO:0000256" key="1">
    <source>
        <dbReference type="ARBA" id="ARBA00004651"/>
    </source>
</evidence>
<evidence type="ECO:0000313" key="9">
    <source>
        <dbReference type="Proteomes" id="UP001355206"/>
    </source>
</evidence>
<feature type="transmembrane region" description="Helical" evidence="6">
    <location>
        <begin position="254"/>
        <end position="274"/>
    </location>
</feature>
<keyword evidence="9" id="KW-1185">Reference proteome</keyword>
<evidence type="ECO:0000259" key="7">
    <source>
        <dbReference type="PROSITE" id="PS50929"/>
    </source>
</evidence>
<dbReference type="InterPro" id="IPR036640">
    <property type="entry name" value="ABC1_TM_sf"/>
</dbReference>
<sequence>MTAIEAIHALAHRLTGLDYPHGHWWIVADAVLIFVVAPAWTAWLLGRAALRRHRRSSDGPGGGAGGSTDGRRIAPSRGRRHRGVGLRPGRRLEAYVLDATLGIQVRLVFLSLATLPAAWLTLEIPKHIVNHALADARGDGHPGMTFLGLPLGRTELLFALCAGYLAVLTLNGLTKYTATRVRGRVNERVVRRLRLAVLRRVRTERSADRRTTLAAVAVQEVEPIGYFGGSLVAVPIVQGGVLVTSVAFLLLQDVALGFAALIMLPVQLTVLPRLQRRLNAKVRQRVLATRTLGAFVTTPDADGPPGPTTSAAGRDPHASSLRRRMAHVEELERVRVAINDMKGGIKSLYNYTSNLTPFFFFLIGGYLVVQGRLSLGALVAALAAYKEIAPALRELFDFAQDWSDAAARFAEVTRAVEFPAGVRPGIARSVSTREAA</sequence>
<feature type="region of interest" description="Disordered" evidence="5">
    <location>
        <begin position="297"/>
        <end position="317"/>
    </location>
</feature>
<feature type="domain" description="ABC transmembrane type-1" evidence="7">
    <location>
        <begin position="144"/>
        <end position="404"/>
    </location>
</feature>
<keyword evidence="2 6" id="KW-0812">Transmembrane</keyword>
<keyword evidence="4 6" id="KW-0472">Membrane</keyword>
<evidence type="ECO:0000256" key="2">
    <source>
        <dbReference type="ARBA" id="ARBA00022692"/>
    </source>
</evidence>
<evidence type="ECO:0000313" key="8">
    <source>
        <dbReference type="EMBL" id="MEE7492104.1"/>
    </source>
</evidence>
<proteinExistence type="predicted"/>
<evidence type="ECO:0000256" key="4">
    <source>
        <dbReference type="ARBA" id="ARBA00023136"/>
    </source>
</evidence>
<organism evidence="8 9">
    <name type="scientific">Methylobacterium oryzae</name>
    <dbReference type="NCBI Taxonomy" id="334852"/>
    <lineage>
        <taxon>Bacteria</taxon>
        <taxon>Pseudomonadati</taxon>
        <taxon>Pseudomonadota</taxon>
        <taxon>Alphaproteobacteria</taxon>
        <taxon>Hyphomicrobiales</taxon>
        <taxon>Methylobacteriaceae</taxon>
        <taxon>Methylobacterium</taxon>
    </lineage>
</organism>
<dbReference type="PROSITE" id="PS50929">
    <property type="entry name" value="ABC_TM1F"/>
    <property type="match status" value="1"/>
</dbReference>
<evidence type="ECO:0000256" key="6">
    <source>
        <dbReference type="SAM" id="Phobius"/>
    </source>
</evidence>
<dbReference type="EMBL" id="MLCA01000008">
    <property type="protein sequence ID" value="MEE7492104.1"/>
    <property type="molecule type" value="Genomic_DNA"/>
</dbReference>
<feature type="transmembrane region" description="Helical" evidence="6">
    <location>
        <begin position="24"/>
        <end position="45"/>
    </location>
</feature>
<feature type="transmembrane region" description="Helical" evidence="6">
    <location>
        <begin position="95"/>
        <end position="119"/>
    </location>
</feature>
<feature type="transmembrane region" description="Helical" evidence="6">
    <location>
        <begin position="156"/>
        <end position="174"/>
    </location>
</feature>
<evidence type="ECO:0000256" key="5">
    <source>
        <dbReference type="SAM" id="MobiDB-lite"/>
    </source>
</evidence>
<dbReference type="Proteomes" id="UP001355206">
    <property type="component" value="Unassembled WGS sequence"/>
</dbReference>
<feature type="transmembrane region" description="Helical" evidence="6">
    <location>
        <begin position="224"/>
        <end position="248"/>
    </location>
</feature>
<dbReference type="Gene3D" id="1.20.1560.10">
    <property type="entry name" value="ABC transporter type 1, transmembrane domain"/>
    <property type="match status" value="1"/>
</dbReference>
<dbReference type="RefSeq" id="WP_331302665.1">
    <property type="nucleotide sequence ID" value="NZ_MLCA01000008.1"/>
</dbReference>